<evidence type="ECO:0000256" key="1">
    <source>
        <dbReference type="SAM" id="SignalP"/>
    </source>
</evidence>
<dbReference type="Proteomes" id="UP000321926">
    <property type="component" value="Unassembled WGS sequence"/>
</dbReference>
<evidence type="ECO:0000259" key="2">
    <source>
        <dbReference type="Pfam" id="PF10091"/>
    </source>
</evidence>
<accession>A0A5C8KCK9</accession>
<feature type="signal peptide" evidence="1">
    <location>
        <begin position="1"/>
        <end position="22"/>
    </location>
</feature>
<evidence type="ECO:0000313" key="3">
    <source>
        <dbReference type="EMBL" id="TXK49367.1"/>
    </source>
</evidence>
<dbReference type="EMBL" id="VRTY01000017">
    <property type="protein sequence ID" value="TXK49367.1"/>
    <property type="molecule type" value="Genomic_DNA"/>
</dbReference>
<dbReference type="InterPro" id="IPR019282">
    <property type="entry name" value="Glycoamylase-like_cons_dom"/>
</dbReference>
<gene>
    <name evidence="3" type="ORF">FVR03_06425</name>
</gene>
<keyword evidence="1" id="KW-0732">Signal</keyword>
<name>A0A5C8KCK9_9BACT</name>
<dbReference type="Pfam" id="PF10091">
    <property type="entry name" value="Glycoamylase"/>
    <property type="match status" value="1"/>
</dbReference>
<dbReference type="OrthoDB" id="5937621at2"/>
<feature type="chain" id="PRO_5022965202" evidence="1">
    <location>
        <begin position="23"/>
        <end position="459"/>
    </location>
</feature>
<comment type="caution">
    <text evidence="3">The sequence shown here is derived from an EMBL/GenBank/DDBJ whole genome shotgun (WGS) entry which is preliminary data.</text>
</comment>
<dbReference type="PIRSF" id="PIRSF028431">
    <property type="entry name" value="UCP028431"/>
    <property type="match status" value="1"/>
</dbReference>
<keyword evidence="4" id="KW-1185">Reference proteome</keyword>
<dbReference type="Gene3D" id="1.50.10.140">
    <property type="match status" value="1"/>
</dbReference>
<organism evidence="3 4">
    <name type="scientific">Pontibacter qinzhouensis</name>
    <dbReference type="NCBI Taxonomy" id="2603253"/>
    <lineage>
        <taxon>Bacteria</taxon>
        <taxon>Pseudomonadati</taxon>
        <taxon>Bacteroidota</taxon>
        <taxon>Cytophagia</taxon>
        <taxon>Cytophagales</taxon>
        <taxon>Hymenobacteraceae</taxon>
        <taxon>Pontibacter</taxon>
    </lineage>
</organism>
<dbReference type="RefSeq" id="WP_147920911.1">
    <property type="nucleotide sequence ID" value="NZ_VRTY01000017.1"/>
</dbReference>
<reference evidence="3 4" key="1">
    <citation type="submission" date="2019-08" db="EMBL/GenBank/DDBJ databases">
        <authorList>
            <person name="Shi S."/>
        </authorList>
    </citation>
    <scope>NUCLEOTIDE SEQUENCE [LARGE SCALE GENOMIC DNA]</scope>
    <source>
        <strain evidence="3 4">GY10130</strain>
    </source>
</reference>
<proteinExistence type="predicted"/>
<evidence type="ECO:0000313" key="4">
    <source>
        <dbReference type="Proteomes" id="UP000321926"/>
    </source>
</evidence>
<protein>
    <submittedName>
        <fullName evidence="3">Beta-glucosidase</fullName>
    </submittedName>
</protein>
<feature type="domain" description="Glycoamylase-like" evidence="2">
    <location>
        <begin position="223"/>
        <end position="441"/>
    </location>
</feature>
<sequence>MRTGKNYILHLLMLILSGNLLSCNQTSTTTDNSDAATTQGAEKLSDDELLTLVQRNTFQYFWNGAEPTSGLARERIHMDGDYPQNDQNVITTGASGFGVMAILVGIERGFITRQEGFERLQKAVDYLGKADRFHGAWPHWMQGETGKVKPFGKKDNGGDLVESAFLVQGLLTVRQYFADGNEQEKALASKITKLWQEVEWDWYRNGTNALFWHWSPNYAWEMNFPVRGYDECLVMYVLAASSPTHSIPAEVYHEGWARSGGIKANVEPYGHKIELKHNGAEGSVGPLFWSHYSYLGLDPRSLKDRYADYWQHNRNHALVHRSYAIENPKGFKGYGEHAWGFTSSYSPKGYAGHSPQHDLGVISPTAALSSYPYTPEESMQVIRHLYENLGDKVWGEYGFYDAYSETEDWYPQRYLGIDQGPIVVMIENGRSGMLWDLFMSAPEVQQGLKKLGFESPKLK</sequence>
<dbReference type="AlphaFoldDB" id="A0A5C8KCK9"/>
<dbReference type="InterPro" id="IPR016883">
    <property type="entry name" value="UCP028431"/>
</dbReference>